<sequence>MIRLKDRLNADRRSTGNSGLALGHYVDAALRHVPSAVEEQIAMAEAFAESQLWDTDKSQPSTYRVGEEAYKLASNLKLTLQEATYGRRGTLVVSAGVERLLDALDAEGPLQRPERRRPER</sequence>
<protein>
    <submittedName>
        <fullName evidence="1">Uncharacterized protein</fullName>
    </submittedName>
</protein>
<reference evidence="1 2" key="1">
    <citation type="submission" date="2016-08" db="EMBL/GenBank/DDBJ databases">
        <title>Complete genome sequence of Streptomyces agglomeratus strain 6-3-2, a novel anti-MRSA actinomycete isolated from Wuli of Tebit, China.</title>
        <authorList>
            <person name="Chen X."/>
        </authorList>
    </citation>
    <scope>NUCLEOTIDE SEQUENCE [LARGE SCALE GENOMIC DNA]</scope>
    <source>
        <strain evidence="1 2">6-3-2</strain>
    </source>
</reference>
<accession>A0A1E5NYU4</accession>
<evidence type="ECO:0000313" key="1">
    <source>
        <dbReference type="EMBL" id="OEJ21444.1"/>
    </source>
</evidence>
<dbReference type="STRING" id="285458.BGM19_38400"/>
<dbReference type="AlphaFoldDB" id="A0A1E5NYU4"/>
<evidence type="ECO:0000313" key="2">
    <source>
        <dbReference type="Proteomes" id="UP000095759"/>
    </source>
</evidence>
<dbReference type="EMBL" id="MEHJ01000002">
    <property type="protein sequence ID" value="OEJ21444.1"/>
    <property type="molecule type" value="Genomic_DNA"/>
</dbReference>
<dbReference type="Proteomes" id="UP000095759">
    <property type="component" value="Unassembled WGS sequence"/>
</dbReference>
<organism evidence="1 2">
    <name type="scientific">Streptomyces agglomeratus</name>
    <dbReference type="NCBI Taxonomy" id="285458"/>
    <lineage>
        <taxon>Bacteria</taxon>
        <taxon>Bacillati</taxon>
        <taxon>Actinomycetota</taxon>
        <taxon>Actinomycetes</taxon>
        <taxon>Kitasatosporales</taxon>
        <taxon>Streptomycetaceae</taxon>
        <taxon>Streptomyces</taxon>
    </lineage>
</organism>
<proteinExistence type="predicted"/>
<keyword evidence="2" id="KW-1185">Reference proteome</keyword>
<name>A0A1E5NYU4_9ACTN</name>
<comment type="caution">
    <text evidence="1">The sequence shown here is derived from an EMBL/GenBank/DDBJ whole genome shotgun (WGS) entry which is preliminary data.</text>
</comment>
<gene>
    <name evidence="1" type="ORF">AS594_38430</name>
</gene>